<feature type="compositionally biased region" description="Acidic residues" evidence="1">
    <location>
        <begin position="277"/>
        <end position="292"/>
    </location>
</feature>
<evidence type="ECO:0000259" key="2">
    <source>
        <dbReference type="Pfam" id="PF16173"/>
    </source>
</evidence>
<keyword evidence="4" id="KW-1185">Reference proteome</keyword>
<comment type="caution">
    <text evidence="3">The sequence shown here is derived from an EMBL/GenBank/DDBJ whole genome shotgun (WGS) entry which is preliminary data.</text>
</comment>
<evidence type="ECO:0000256" key="1">
    <source>
        <dbReference type="SAM" id="MobiDB-lite"/>
    </source>
</evidence>
<dbReference type="EMBL" id="MCOG01000385">
    <property type="protein sequence ID" value="ORY11078.1"/>
    <property type="molecule type" value="Genomic_DNA"/>
</dbReference>
<dbReference type="Pfam" id="PF16173">
    <property type="entry name" value="DUF4874"/>
    <property type="match status" value="1"/>
</dbReference>
<name>A0A1Y1ZLF5_9FUNG</name>
<dbReference type="Proteomes" id="UP000193920">
    <property type="component" value="Unassembled WGS sequence"/>
</dbReference>
<reference evidence="3 4" key="1">
    <citation type="submission" date="2016-08" db="EMBL/GenBank/DDBJ databases">
        <title>A Parts List for Fungal Cellulosomes Revealed by Comparative Genomics.</title>
        <authorList>
            <consortium name="DOE Joint Genome Institute"/>
            <person name="Haitjema C.H."/>
            <person name="Gilmore S.P."/>
            <person name="Henske J.K."/>
            <person name="Solomon K.V."/>
            <person name="De Groot R."/>
            <person name="Kuo A."/>
            <person name="Mondo S.J."/>
            <person name="Salamov A.A."/>
            <person name="Labutti K."/>
            <person name="Zhao Z."/>
            <person name="Chiniquy J."/>
            <person name="Barry K."/>
            <person name="Brewer H.M."/>
            <person name="Purvine S.O."/>
            <person name="Wright A.T."/>
            <person name="Boxma B."/>
            <person name="Van Alen T."/>
            <person name="Hackstein J.H."/>
            <person name="Baker S.E."/>
            <person name="Grigoriev I.V."/>
            <person name="O'Malley M.A."/>
        </authorList>
    </citation>
    <scope>NUCLEOTIDE SEQUENCE [LARGE SCALE GENOMIC DNA]</scope>
    <source>
        <strain evidence="3 4">G1</strain>
    </source>
</reference>
<feature type="compositionally biased region" description="Low complexity" evidence="1">
    <location>
        <begin position="9"/>
        <end position="21"/>
    </location>
</feature>
<organism evidence="3 4">
    <name type="scientific">Neocallimastix californiae</name>
    <dbReference type="NCBI Taxonomy" id="1754190"/>
    <lineage>
        <taxon>Eukaryota</taxon>
        <taxon>Fungi</taxon>
        <taxon>Fungi incertae sedis</taxon>
        <taxon>Chytridiomycota</taxon>
        <taxon>Chytridiomycota incertae sedis</taxon>
        <taxon>Neocallimastigomycetes</taxon>
        <taxon>Neocallimastigales</taxon>
        <taxon>Neocallimastigaceae</taxon>
        <taxon>Neocallimastix</taxon>
    </lineage>
</organism>
<sequence length="544" mass="63233">MEIIEENYNENTTKNNTTTKKNTNTTTVIEKDIPISKNYKCGSMYGRCGENLCCRCQKDYGRCNNVILDIPLTTEKANSTTKKSNISIKTSINTKPNVSISNNITTNITTTKGWYHGSKSVDISDYTKYDCKYIKRLSNIRKEEIGLQYVGIQLEEFRNREISKEGLNNIRSLFSEYSEKAKKDGITRLIIRFYYDNADNCKRNPNGTPRTTKINKRNNFNNTIEENYDEINDDSFYPIKKNDNKYINLSKNDIIYVTDKLNYNLPLFKNKINNNKEEDDGNDDDEIEETSTADAYDDEDYLENIDDLDNDESIFFKQNNYLSVEDFNENNILSLTDYKLNDYMNQMNFISSNTSLTIKNKINKREKISNQIATDMFNVNSVKLFTNSINYNGKIGQCFIKTTIDSCELYSTEELEPDNIETIKTHIQQLSTIVNEFKDIIYIHQGVFIGTWGEMYSSSYSKNYKGIPDLINTINNYFDPSIYLAVRTPRHYRMITNYNKITNKKLLISRLGLFNDGLFYNDNDYSTYGNNDINENNGIIKAHR</sequence>
<gene>
    <name evidence="3" type="ORF">LY90DRAFT_518570</name>
</gene>
<dbReference type="InterPro" id="IPR032379">
    <property type="entry name" value="DUF4874"/>
</dbReference>
<dbReference type="AlphaFoldDB" id="A0A1Y1ZLF5"/>
<feature type="region of interest" description="Disordered" evidence="1">
    <location>
        <begin position="1"/>
        <end position="21"/>
    </location>
</feature>
<dbReference type="OrthoDB" id="10632777at2759"/>
<protein>
    <recommendedName>
        <fullName evidence="2">DUF4874 domain-containing protein</fullName>
    </recommendedName>
</protein>
<feature type="domain" description="DUF4874" evidence="2">
    <location>
        <begin position="410"/>
        <end position="491"/>
    </location>
</feature>
<proteinExistence type="predicted"/>
<feature type="region of interest" description="Disordered" evidence="1">
    <location>
        <begin position="272"/>
        <end position="292"/>
    </location>
</feature>
<evidence type="ECO:0000313" key="3">
    <source>
        <dbReference type="EMBL" id="ORY11078.1"/>
    </source>
</evidence>
<accession>A0A1Y1ZLF5</accession>
<evidence type="ECO:0000313" key="4">
    <source>
        <dbReference type="Proteomes" id="UP000193920"/>
    </source>
</evidence>
<dbReference type="STRING" id="1754190.A0A1Y1ZLF5"/>